<sequence>MDGSAGSSRTPTRIGRRQFVLTAAMWPALSAPAIARGTDPAWRMVAMDYFPPYNYVSGGRFMGIDVDIMAEAARDMGVRIEFVPLPWRRSLMAFQSGEVDGMFQLAPTAQRFRDWQMVGPMRSTRVVLATLAGSGVQDFTGIADLRGRVIGTVNGFTYTPEFNTAPHFTREGSVDDETSLRKLLLGRVELIVGGQPNILHAADKLGMRDAIRILPTPLDVQPRYTGFLRDPARLEKAALLQDSLARMQMDGRIDAILHRNLAQ</sequence>
<dbReference type="PANTHER" id="PTHR35936">
    <property type="entry name" value="MEMBRANE-BOUND LYTIC MUREIN TRANSGLYCOSYLASE F"/>
    <property type="match status" value="1"/>
</dbReference>
<comment type="caution">
    <text evidence="3">The sequence shown here is derived from an EMBL/GenBank/DDBJ whole genome shotgun (WGS) entry which is preliminary data.</text>
</comment>
<dbReference type="InterPro" id="IPR001638">
    <property type="entry name" value="Solute-binding_3/MltF_N"/>
</dbReference>
<proteinExistence type="predicted"/>
<dbReference type="SMART" id="SM00062">
    <property type="entry name" value="PBPb"/>
    <property type="match status" value="1"/>
</dbReference>
<dbReference type="Gene3D" id="3.40.190.10">
    <property type="entry name" value="Periplasmic binding protein-like II"/>
    <property type="match status" value="2"/>
</dbReference>
<reference evidence="4" key="1">
    <citation type="submission" date="2023-07" db="EMBL/GenBank/DDBJ databases">
        <title>Characterization of two Paracoccaceae strains isolated from Phycosphere and proposal of Xinfangfangia lacusdiani sp. nov.</title>
        <authorList>
            <person name="Deng Y."/>
            <person name="Zhang Y.Q."/>
        </authorList>
    </citation>
    <scope>NUCLEOTIDE SEQUENCE [LARGE SCALE GENOMIC DNA]</scope>
    <source>
        <strain evidence="4">CPCC 101403</strain>
    </source>
</reference>
<keyword evidence="4" id="KW-1185">Reference proteome</keyword>
<organism evidence="3 4">
    <name type="scientific">Paracoccus broussonetiae</name>
    <dbReference type="NCBI Taxonomy" id="3075834"/>
    <lineage>
        <taxon>Bacteria</taxon>
        <taxon>Pseudomonadati</taxon>
        <taxon>Pseudomonadota</taxon>
        <taxon>Alphaproteobacteria</taxon>
        <taxon>Rhodobacterales</taxon>
        <taxon>Paracoccaceae</taxon>
        <taxon>Paracoccus</taxon>
    </lineage>
</organism>
<dbReference type="PANTHER" id="PTHR35936:SF25">
    <property type="entry name" value="ABC TRANSPORTER SUBSTRATE-BINDING PROTEIN"/>
    <property type="match status" value="1"/>
</dbReference>
<dbReference type="Proteomes" id="UP001251085">
    <property type="component" value="Unassembled WGS sequence"/>
</dbReference>
<evidence type="ECO:0000313" key="3">
    <source>
        <dbReference type="EMBL" id="MDT1061021.1"/>
    </source>
</evidence>
<keyword evidence="1" id="KW-0732">Signal</keyword>
<dbReference type="SUPFAM" id="SSF53850">
    <property type="entry name" value="Periplasmic binding protein-like II"/>
    <property type="match status" value="1"/>
</dbReference>
<accession>A0ABU3E9X9</accession>
<dbReference type="EMBL" id="JAVRQI010000002">
    <property type="protein sequence ID" value="MDT1061021.1"/>
    <property type="molecule type" value="Genomic_DNA"/>
</dbReference>
<evidence type="ECO:0000313" key="4">
    <source>
        <dbReference type="Proteomes" id="UP001251085"/>
    </source>
</evidence>
<dbReference type="Pfam" id="PF00497">
    <property type="entry name" value="SBP_bac_3"/>
    <property type="match status" value="1"/>
</dbReference>
<protein>
    <submittedName>
        <fullName evidence="3">Transporter substrate-binding domain-containing protein</fullName>
    </submittedName>
</protein>
<gene>
    <name evidence="3" type="ORF">RM190_04060</name>
</gene>
<name>A0ABU3E9X9_9RHOB</name>
<evidence type="ECO:0000259" key="2">
    <source>
        <dbReference type="SMART" id="SM00062"/>
    </source>
</evidence>
<feature type="domain" description="Solute-binding protein family 3/N-terminal" evidence="2">
    <location>
        <begin position="41"/>
        <end position="262"/>
    </location>
</feature>
<evidence type="ECO:0000256" key="1">
    <source>
        <dbReference type="ARBA" id="ARBA00022729"/>
    </source>
</evidence>